<dbReference type="GO" id="GO:0006096">
    <property type="term" value="P:glycolytic process"/>
    <property type="evidence" value="ECO:0007669"/>
    <property type="project" value="UniProtKB-KW"/>
</dbReference>
<evidence type="ECO:0000259" key="5">
    <source>
        <dbReference type="PROSITE" id="PS51071"/>
    </source>
</evidence>
<dbReference type="GO" id="GO:0097367">
    <property type="term" value="F:carbohydrate derivative binding"/>
    <property type="evidence" value="ECO:0007669"/>
    <property type="project" value="InterPro"/>
</dbReference>
<dbReference type="EMBL" id="SMAJ01000003">
    <property type="protein sequence ID" value="TCT09789.1"/>
    <property type="molecule type" value="Genomic_DNA"/>
</dbReference>
<evidence type="ECO:0000256" key="3">
    <source>
        <dbReference type="ARBA" id="ARBA00023152"/>
    </source>
</evidence>
<dbReference type="InterPro" id="IPR036388">
    <property type="entry name" value="WH-like_DNA-bd_sf"/>
</dbReference>
<dbReference type="InterPro" id="IPR001347">
    <property type="entry name" value="SIS_dom"/>
</dbReference>
<dbReference type="Gene3D" id="1.10.10.10">
    <property type="entry name" value="Winged helix-like DNA-binding domain superfamily/Winged helix DNA-binding domain"/>
    <property type="match status" value="1"/>
</dbReference>
<dbReference type="InterPro" id="IPR009057">
    <property type="entry name" value="Homeodomain-like_sf"/>
</dbReference>
<dbReference type="PANTHER" id="PTHR30514">
    <property type="entry name" value="GLUCOKINASE"/>
    <property type="match status" value="1"/>
</dbReference>
<dbReference type="GO" id="GO:0003700">
    <property type="term" value="F:DNA-binding transcription factor activity"/>
    <property type="evidence" value="ECO:0007669"/>
    <property type="project" value="InterPro"/>
</dbReference>
<dbReference type="AlphaFoldDB" id="A0A4R3MC05"/>
<dbReference type="InterPro" id="IPR047640">
    <property type="entry name" value="RpiR-like"/>
</dbReference>
<keyword evidence="8" id="KW-1185">Reference proteome</keyword>
<dbReference type="Proteomes" id="UP000295525">
    <property type="component" value="Unassembled WGS sequence"/>
</dbReference>
<protein>
    <submittedName>
        <fullName evidence="7">RpiR family transcriptional regulator</fullName>
    </submittedName>
</protein>
<feature type="domain" description="SIS" evidence="6">
    <location>
        <begin position="119"/>
        <end position="258"/>
    </location>
</feature>
<evidence type="ECO:0000259" key="6">
    <source>
        <dbReference type="PROSITE" id="PS51464"/>
    </source>
</evidence>
<evidence type="ECO:0000256" key="2">
    <source>
        <dbReference type="ARBA" id="ARBA00023125"/>
    </source>
</evidence>
<dbReference type="OrthoDB" id="257751at2"/>
<dbReference type="InterPro" id="IPR000281">
    <property type="entry name" value="HTH_RpiR"/>
</dbReference>
<proteinExistence type="predicted"/>
<organism evidence="7 8">
    <name type="scientific">Paralcaligenes ureilyticus</name>
    <dbReference type="NCBI Taxonomy" id="627131"/>
    <lineage>
        <taxon>Bacteria</taxon>
        <taxon>Pseudomonadati</taxon>
        <taxon>Pseudomonadota</taxon>
        <taxon>Betaproteobacteria</taxon>
        <taxon>Burkholderiales</taxon>
        <taxon>Alcaligenaceae</taxon>
        <taxon>Paralcaligenes</taxon>
    </lineage>
</organism>
<dbReference type="SUPFAM" id="SSF53697">
    <property type="entry name" value="SIS domain"/>
    <property type="match status" value="1"/>
</dbReference>
<evidence type="ECO:0000313" key="7">
    <source>
        <dbReference type="EMBL" id="TCT09789.1"/>
    </source>
</evidence>
<dbReference type="PANTHER" id="PTHR30514:SF1">
    <property type="entry name" value="HTH-TYPE TRANSCRIPTIONAL REGULATOR HEXR-RELATED"/>
    <property type="match status" value="1"/>
</dbReference>
<evidence type="ECO:0000313" key="8">
    <source>
        <dbReference type="Proteomes" id="UP000295525"/>
    </source>
</evidence>
<dbReference type="InterPro" id="IPR035472">
    <property type="entry name" value="RpiR-like_SIS"/>
</dbReference>
<comment type="caution">
    <text evidence="7">The sequence shown here is derived from an EMBL/GenBank/DDBJ whole genome shotgun (WGS) entry which is preliminary data.</text>
</comment>
<dbReference type="InterPro" id="IPR046348">
    <property type="entry name" value="SIS_dom_sf"/>
</dbReference>
<sequence length="278" mass="29898">MLAKIEHHVPTLSDAERKVAQCILAQPEEAVKLAVGDMARRAQVSQPTVIRFCRSMGYRGWPDFKLKLAASIMGGVPYVHSTLRTGDPTSVLAAKVFDNAVTALLRARNDINTDRVDAAIALLAGARRIEFYGQGNSGIVAADAQHKFFRYDLAAVAYCDTHVQLMAASLLGPKDVLVAISHSGRSKDLLEAVGLARKNKCPVIAITASNTPLAAQASVFLRADTQEDTDLYSPMLSRLVHLAIIDLLALGVALARGENISGMLAKTKKSLAGKRQRV</sequence>
<dbReference type="PROSITE" id="PS51071">
    <property type="entry name" value="HTH_RPIR"/>
    <property type="match status" value="1"/>
</dbReference>
<keyword evidence="2" id="KW-0238">DNA-binding</keyword>
<dbReference type="PROSITE" id="PS51464">
    <property type="entry name" value="SIS"/>
    <property type="match status" value="1"/>
</dbReference>
<dbReference type="RefSeq" id="WP_132580668.1">
    <property type="nucleotide sequence ID" value="NZ_SMAJ01000003.1"/>
</dbReference>
<reference evidence="7 8" key="1">
    <citation type="submission" date="2019-03" db="EMBL/GenBank/DDBJ databases">
        <title>Genomic Encyclopedia of Type Strains, Phase IV (KMG-IV): sequencing the most valuable type-strain genomes for metagenomic binning, comparative biology and taxonomic classification.</title>
        <authorList>
            <person name="Goeker M."/>
        </authorList>
    </citation>
    <scope>NUCLEOTIDE SEQUENCE [LARGE SCALE GENOMIC DNA]</scope>
    <source>
        <strain evidence="7 8">DSM 24591</strain>
    </source>
</reference>
<dbReference type="GO" id="GO:0003677">
    <property type="term" value="F:DNA binding"/>
    <property type="evidence" value="ECO:0007669"/>
    <property type="project" value="UniProtKB-KW"/>
</dbReference>
<dbReference type="Gene3D" id="3.40.50.10490">
    <property type="entry name" value="Glucose-6-phosphate isomerase like protein, domain 1"/>
    <property type="match status" value="1"/>
</dbReference>
<keyword evidence="1" id="KW-0805">Transcription regulation</keyword>
<keyword evidence="3" id="KW-0324">Glycolysis</keyword>
<dbReference type="SUPFAM" id="SSF46689">
    <property type="entry name" value="Homeodomain-like"/>
    <property type="match status" value="1"/>
</dbReference>
<name>A0A4R3MC05_9BURK</name>
<evidence type="ECO:0000256" key="1">
    <source>
        <dbReference type="ARBA" id="ARBA00023015"/>
    </source>
</evidence>
<evidence type="ECO:0000256" key="4">
    <source>
        <dbReference type="ARBA" id="ARBA00023163"/>
    </source>
</evidence>
<gene>
    <name evidence="7" type="ORF">EDC26_103413</name>
</gene>
<dbReference type="Pfam" id="PF01380">
    <property type="entry name" value="SIS"/>
    <property type="match status" value="1"/>
</dbReference>
<dbReference type="Pfam" id="PF01418">
    <property type="entry name" value="HTH_6"/>
    <property type="match status" value="1"/>
</dbReference>
<keyword evidence="4" id="KW-0804">Transcription</keyword>
<dbReference type="CDD" id="cd05013">
    <property type="entry name" value="SIS_RpiR"/>
    <property type="match status" value="1"/>
</dbReference>
<accession>A0A4R3MC05</accession>
<feature type="domain" description="HTH rpiR-type" evidence="5">
    <location>
        <begin position="1"/>
        <end position="75"/>
    </location>
</feature>